<name>A0ABV6BD09_9GAMM</name>
<dbReference type="Pfam" id="PF04972">
    <property type="entry name" value="BON"/>
    <property type="match status" value="2"/>
</dbReference>
<protein>
    <submittedName>
        <fullName evidence="4">BON domain-containing protein</fullName>
    </submittedName>
</protein>
<dbReference type="PANTHER" id="PTHR34606">
    <property type="entry name" value="BON DOMAIN-CONTAINING PROTEIN"/>
    <property type="match status" value="1"/>
</dbReference>
<dbReference type="InterPro" id="IPR051686">
    <property type="entry name" value="Lipoprotein_DolP"/>
</dbReference>
<accession>A0ABV6BD09</accession>
<dbReference type="PANTHER" id="PTHR34606:SF4">
    <property type="entry name" value="OUTER MEMBRANE LIPOPROTEIN DOLP"/>
    <property type="match status" value="1"/>
</dbReference>
<dbReference type="EMBL" id="JBHLXP010000001">
    <property type="protein sequence ID" value="MFC0047408.1"/>
    <property type="molecule type" value="Genomic_DNA"/>
</dbReference>
<comment type="caution">
    <text evidence="4">The sequence shown here is derived from an EMBL/GenBank/DDBJ whole genome shotgun (WGS) entry which is preliminary data.</text>
</comment>
<evidence type="ECO:0000256" key="2">
    <source>
        <dbReference type="SAM" id="SignalP"/>
    </source>
</evidence>
<feature type="chain" id="PRO_5045769281" evidence="2">
    <location>
        <begin position="25"/>
        <end position="182"/>
    </location>
</feature>
<reference evidence="4 5" key="1">
    <citation type="submission" date="2024-09" db="EMBL/GenBank/DDBJ databases">
        <authorList>
            <person name="Sun Q."/>
            <person name="Mori K."/>
        </authorList>
    </citation>
    <scope>NUCLEOTIDE SEQUENCE [LARGE SCALE GENOMIC DNA]</scope>
    <source>
        <strain evidence="4 5">KCTC 23315</strain>
    </source>
</reference>
<feature type="domain" description="BON" evidence="3">
    <location>
        <begin position="36"/>
        <end position="105"/>
    </location>
</feature>
<evidence type="ECO:0000256" key="1">
    <source>
        <dbReference type="ARBA" id="ARBA00022729"/>
    </source>
</evidence>
<keyword evidence="1 2" id="KW-0732">Signal</keyword>
<dbReference type="PROSITE" id="PS50914">
    <property type="entry name" value="BON"/>
    <property type="match status" value="2"/>
</dbReference>
<dbReference type="SMART" id="SM00749">
    <property type="entry name" value="BON"/>
    <property type="match status" value="2"/>
</dbReference>
<dbReference type="InterPro" id="IPR014004">
    <property type="entry name" value="Transpt-assoc_nodulatn_dom_bac"/>
</dbReference>
<proteinExistence type="predicted"/>
<gene>
    <name evidence="4" type="ORF">ACFFJP_03765</name>
</gene>
<evidence type="ECO:0000313" key="5">
    <source>
        <dbReference type="Proteomes" id="UP001589813"/>
    </source>
</evidence>
<sequence length="182" mass="19823">MFKLRNLLKVAALATLAIALQGCAAKDRRTLGSQIDDNSIVIKAGNAIEANKTLEEKANINVYSYNGVILLTGQAPNQAMVEEAGELVRPVQGAKDVQNQIRVGNPTSFTTRSRDSWITTRVKSLLLADKEISALNIRVITENGEVFLMGIVGEQEGDKAVEIARHVNGVSRVIKAFETQYN</sequence>
<evidence type="ECO:0000259" key="3">
    <source>
        <dbReference type="PROSITE" id="PS50914"/>
    </source>
</evidence>
<dbReference type="Gene3D" id="3.30.1340.30">
    <property type="match status" value="1"/>
</dbReference>
<dbReference type="InterPro" id="IPR007055">
    <property type="entry name" value="BON_dom"/>
</dbReference>
<feature type="signal peptide" evidence="2">
    <location>
        <begin position="1"/>
        <end position="24"/>
    </location>
</feature>
<dbReference type="PROSITE" id="PS51257">
    <property type="entry name" value="PROKAR_LIPOPROTEIN"/>
    <property type="match status" value="1"/>
</dbReference>
<feature type="domain" description="BON" evidence="3">
    <location>
        <begin position="114"/>
        <end position="181"/>
    </location>
</feature>
<dbReference type="RefSeq" id="WP_377240675.1">
    <property type="nucleotide sequence ID" value="NZ_JBHLXP010000001.1"/>
</dbReference>
<dbReference type="Proteomes" id="UP001589813">
    <property type="component" value="Unassembled WGS sequence"/>
</dbReference>
<evidence type="ECO:0000313" key="4">
    <source>
        <dbReference type="EMBL" id="MFC0047408.1"/>
    </source>
</evidence>
<keyword evidence="5" id="KW-1185">Reference proteome</keyword>
<organism evidence="4 5">
    <name type="scientific">Rheinheimera tilapiae</name>
    <dbReference type="NCBI Taxonomy" id="875043"/>
    <lineage>
        <taxon>Bacteria</taxon>
        <taxon>Pseudomonadati</taxon>
        <taxon>Pseudomonadota</taxon>
        <taxon>Gammaproteobacteria</taxon>
        <taxon>Chromatiales</taxon>
        <taxon>Chromatiaceae</taxon>
        <taxon>Rheinheimera</taxon>
    </lineage>
</organism>